<dbReference type="AlphaFoldDB" id="C6C0L2"/>
<name>C6C0L2_MARSD</name>
<keyword evidence="8" id="KW-0061">Asparagine biosynthesis</keyword>
<dbReference type="InterPro" id="IPR001962">
    <property type="entry name" value="Asn_synthase"/>
</dbReference>
<organism evidence="12 13">
    <name type="scientific">Maridesulfovibrio salexigens (strain ATCC 14822 / DSM 2638 / NCIMB 8403 / VKM B-1763)</name>
    <name type="common">Desulfovibrio salexigens</name>
    <dbReference type="NCBI Taxonomy" id="526222"/>
    <lineage>
        <taxon>Bacteria</taxon>
        <taxon>Pseudomonadati</taxon>
        <taxon>Thermodesulfobacteriota</taxon>
        <taxon>Desulfovibrionia</taxon>
        <taxon>Desulfovibrionales</taxon>
        <taxon>Desulfovibrionaceae</taxon>
        <taxon>Maridesulfovibrio</taxon>
    </lineage>
</organism>
<proteinExistence type="inferred from homology"/>
<dbReference type="Pfam" id="PF00733">
    <property type="entry name" value="Asn_synthase"/>
    <property type="match status" value="1"/>
</dbReference>
<dbReference type="GO" id="GO:0005829">
    <property type="term" value="C:cytosol"/>
    <property type="evidence" value="ECO:0007669"/>
    <property type="project" value="TreeGrafter"/>
</dbReference>
<evidence type="ECO:0000256" key="5">
    <source>
        <dbReference type="ARBA" id="ARBA00022840"/>
    </source>
</evidence>
<comment type="similarity">
    <text evidence="2">Belongs to the asparagine synthetase family.</text>
</comment>
<dbReference type="RefSeq" id="WP_015850965.1">
    <property type="nucleotide sequence ID" value="NC_012881.1"/>
</dbReference>
<dbReference type="SUPFAM" id="SSF56235">
    <property type="entry name" value="N-terminal nucleophile aminohydrolases (Ntn hydrolases)"/>
    <property type="match status" value="1"/>
</dbReference>
<dbReference type="eggNOG" id="COG0367">
    <property type="taxonomic scope" value="Bacteria"/>
</dbReference>
<feature type="binding site" evidence="9">
    <location>
        <position position="285"/>
    </location>
    <ligand>
        <name>ATP</name>
        <dbReference type="ChEBI" id="CHEBI:30616"/>
    </ligand>
</feature>
<evidence type="ECO:0000256" key="10">
    <source>
        <dbReference type="PIRSR" id="PIRSR001589-3"/>
    </source>
</evidence>
<keyword evidence="4 9" id="KW-0547">Nucleotide-binding</keyword>
<dbReference type="EMBL" id="CP001649">
    <property type="protein sequence ID" value="ACS79146.1"/>
    <property type="molecule type" value="Genomic_DNA"/>
</dbReference>
<dbReference type="InterPro" id="IPR051786">
    <property type="entry name" value="ASN_synthetase/amidase"/>
</dbReference>
<accession>C6C0L2</accession>
<comment type="pathway">
    <text evidence="1">Amino-acid biosynthesis; L-asparagine biosynthesis; L-asparagine from L-aspartate (L-Gln route): step 1/1.</text>
</comment>
<feature type="domain" description="Glutamine amidotransferase type-2" evidence="11">
    <location>
        <begin position="2"/>
        <end position="210"/>
    </location>
</feature>
<dbReference type="NCBIfam" id="TIGR01536">
    <property type="entry name" value="asn_synth_AEB"/>
    <property type="match status" value="1"/>
</dbReference>
<evidence type="ECO:0000313" key="12">
    <source>
        <dbReference type="EMBL" id="ACS79146.1"/>
    </source>
</evidence>
<dbReference type="PANTHER" id="PTHR43284">
    <property type="entry name" value="ASPARAGINE SYNTHETASE (GLUTAMINE-HYDROLYZING)"/>
    <property type="match status" value="1"/>
</dbReference>
<keyword evidence="13" id="KW-1185">Reference proteome</keyword>
<evidence type="ECO:0000256" key="6">
    <source>
        <dbReference type="ARBA" id="ARBA00022962"/>
    </source>
</evidence>
<feature type="site" description="Important for beta-aspartyl-AMP intermediate formation" evidence="10">
    <location>
        <position position="360"/>
    </location>
</feature>
<comment type="catalytic activity">
    <reaction evidence="7">
        <text>L-aspartate + L-glutamine + ATP + H2O = L-asparagine + L-glutamate + AMP + diphosphate + H(+)</text>
        <dbReference type="Rhea" id="RHEA:12228"/>
        <dbReference type="ChEBI" id="CHEBI:15377"/>
        <dbReference type="ChEBI" id="CHEBI:15378"/>
        <dbReference type="ChEBI" id="CHEBI:29985"/>
        <dbReference type="ChEBI" id="CHEBI:29991"/>
        <dbReference type="ChEBI" id="CHEBI:30616"/>
        <dbReference type="ChEBI" id="CHEBI:33019"/>
        <dbReference type="ChEBI" id="CHEBI:58048"/>
        <dbReference type="ChEBI" id="CHEBI:58359"/>
        <dbReference type="ChEBI" id="CHEBI:456215"/>
        <dbReference type="EC" id="6.3.5.4"/>
    </reaction>
</comment>
<dbReference type="InterPro" id="IPR006426">
    <property type="entry name" value="Asn_synth_AEB"/>
</dbReference>
<dbReference type="EC" id="6.3.5.4" evidence="3"/>
<protein>
    <recommendedName>
        <fullName evidence="3">asparagine synthase (glutamine-hydrolyzing)</fullName>
        <ecNumber evidence="3">6.3.5.4</ecNumber>
    </recommendedName>
</protein>
<dbReference type="HOGENOM" id="CLU_014658_3_1_7"/>
<feature type="binding site" evidence="9">
    <location>
        <position position="258"/>
    </location>
    <ligand>
        <name>ATP</name>
        <dbReference type="ChEBI" id="CHEBI:30616"/>
    </ligand>
</feature>
<dbReference type="Gene3D" id="3.40.50.620">
    <property type="entry name" value="HUPs"/>
    <property type="match status" value="1"/>
</dbReference>
<evidence type="ECO:0000256" key="1">
    <source>
        <dbReference type="ARBA" id="ARBA00005187"/>
    </source>
</evidence>
<evidence type="ECO:0000256" key="9">
    <source>
        <dbReference type="PIRSR" id="PIRSR001589-2"/>
    </source>
</evidence>
<dbReference type="InterPro" id="IPR014729">
    <property type="entry name" value="Rossmann-like_a/b/a_fold"/>
</dbReference>
<dbReference type="InterPro" id="IPR033738">
    <property type="entry name" value="AsnB_N"/>
</dbReference>
<dbReference type="GO" id="GO:0004066">
    <property type="term" value="F:asparagine synthase (glutamine-hydrolyzing) activity"/>
    <property type="evidence" value="ECO:0007669"/>
    <property type="project" value="UniProtKB-EC"/>
</dbReference>
<dbReference type="Pfam" id="PF13522">
    <property type="entry name" value="GATase_6"/>
    <property type="match status" value="1"/>
</dbReference>
<dbReference type="STRING" id="526222.Desal_1082"/>
<evidence type="ECO:0000256" key="8">
    <source>
        <dbReference type="PIRSR" id="PIRSR001589-1"/>
    </source>
</evidence>
<dbReference type="CDD" id="cd01991">
    <property type="entry name" value="Asn_synthase_B_C"/>
    <property type="match status" value="1"/>
</dbReference>
<evidence type="ECO:0000256" key="4">
    <source>
        <dbReference type="ARBA" id="ARBA00022741"/>
    </source>
</evidence>
<dbReference type="CDD" id="cd00712">
    <property type="entry name" value="AsnB"/>
    <property type="match status" value="1"/>
</dbReference>
<gene>
    <name evidence="12" type="ordered locus">Desal_1082</name>
</gene>
<dbReference type="OrthoDB" id="9763290at2"/>
<feature type="binding site" evidence="9">
    <location>
        <position position="97"/>
    </location>
    <ligand>
        <name>L-glutamine</name>
        <dbReference type="ChEBI" id="CHEBI:58359"/>
    </ligand>
</feature>
<dbReference type="Proteomes" id="UP000002601">
    <property type="component" value="Chromosome"/>
</dbReference>
<evidence type="ECO:0000256" key="7">
    <source>
        <dbReference type="ARBA" id="ARBA00048741"/>
    </source>
</evidence>
<sequence>MCGIAGYFNPGGHPGDIKPILDLISHRGPDFQHIHTEESIALGHTRLSILDLSDRGNQPMKDLKTGNIIVFNGEIYNFKSLREELIGKGHTFNSSGDTEVLLKLYGEYGEKCISMLRGMFAFAIWDNSKKQLFIARDRLGKKPFFYSQSGNSFIFASEIRALAAHPDISKDVDVQAIDLFMSTGCVPSPFSIYSDIRKLPAAHYGIVNAQGLSLHRYWSLDFTQKIECSEEDVLESLHSRLLEATRIRLESDVPLGALLSGGVDSSLVVALMAEAGSKSIDTFTIGFHEKKYDESGHAAKVAKHLGVNHHVEYLDPTQFENMLPAVVRQYGEPFSDDAALATMLLSEATRKHVTVALSGDGGDELACGYSAYTHVKLASALAPMIGKKILPEKNIASAFNSNSALGKLRRKMICKFHPEFKRILRNEFKVARYKNDVFRADVQEQLGQFNFKWQYELSRQACIHAKTPAERLLWMDTVHFLADALLVKVDIASMAHSLEVRSPLLDHELFEYMASLPPELKIKGGESKYLLKKLAERYLPKDILYRRKQGFSMPVAKWTSGDSADFTLDAISQAKPFLLQFFDMNALNKRIDEHISGRKKHKNFVWNILNLALWAIEHKNGRV</sequence>
<feature type="binding site" evidence="9">
    <location>
        <begin position="358"/>
        <end position="359"/>
    </location>
    <ligand>
        <name>ATP</name>
        <dbReference type="ChEBI" id="CHEBI:30616"/>
    </ligand>
</feature>
<evidence type="ECO:0000259" key="11">
    <source>
        <dbReference type="PROSITE" id="PS51278"/>
    </source>
</evidence>
<evidence type="ECO:0000256" key="3">
    <source>
        <dbReference type="ARBA" id="ARBA00012737"/>
    </source>
</evidence>
<dbReference type="Gene3D" id="3.60.20.10">
    <property type="entry name" value="Glutamine Phosphoribosylpyrophosphate, subunit 1, domain 1"/>
    <property type="match status" value="1"/>
</dbReference>
<reference evidence="12 13" key="1">
    <citation type="submission" date="2009-06" db="EMBL/GenBank/DDBJ databases">
        <title>Complete sequence of Desulfovibrio salexigens DSM 2638.</title>
        <authorList>
            <consortium name="US DOE Joint Genome Institute"/>
            <person name="Lucas S."/>
            <person name="Copeland A."/>
            <person name="Lapidus A."/>
            <person name="Glavina del Rio T."/>
            <person name="Tice H."/>
            <person name="Bruce D."/>
            <person name="Goodwin L."/>
            <person name="Pitluck S."/>
            <person name="Munk A.C."/>
            <person name="Brettin T."/>
            <person name="Detter J.C."/>
            <person name="Han C."/>
            <person name="Tapia R."/>
            <person name="Larimer F."/>
            <person name="Land M."/>
            <person name="Hauser L."/>
            <person name="Kyrpides N."/>
            <person name="Anderson I."/>
            <person name="Wall J.D."/>
            <person name="Arkin A.P."/>
            <person name="Dehal P."/>
            <person name="Chivian D."/>
            <person name="Giles B."/>
            <person name="Hazen T.C."/>
        </authorList>
    </citation>
    <scope>NUCLEOTIDE SEQUENCE [LARGE SCALE GENOMIC DNA]</scope>
    <source>
        <strain evidence="13">ATCC 14822 / DSM 2638 / NCIMB 8403 / VKM B-1763</strain>
    </source>
</reference>
<dbReference type="PANTHER" id="PTHR43284:SF1">
    <property type="entry name" value="ASPARAGINE SYNTHETASE"/>
    <property type="match status" value="1"/>
</dbReference>
<dbReference type="PIRSF" id="PIRSF001589">
    <property type="entry name" value="Asn_synthetase_glu-h"/>
    <property type="match status" value="1"/>
</dbReference>
<dbReference type="SUPFAM" id="SSF52402">
    <property type="entry name" value="Adenine nucleotide alpha hydrolases-like"/>
    <property type="match status" value="1"/>
</dbReference>
<keyword evidence="8" id="KW-0028">Amino-acid biosynthesis</keyword>
<keyword evidence="5 9" id="KW-0067">ATP-binding</keyword>
<dbReference type="InterPro" id="IPR017932">
    <property type="entry name" value="GATase_2_dom"/>
</dbReference>
<dbReference type="GO" id="GO:0005524">
    <property type="term" value="F:ATP binding"/>
    <property type="evidence" value="ECO:0007669"/>
    <property type="project" value="UniProtKB-KW"/>
</dbReference>
<dbReference type="PROSITE" id="PS51278">
    <property type="entry name" value="GATASE_TYPE_2"/>
    <property type="match status" value="1"/>
</dbReference>
<dbReference type="InterPro" id="IPR029055">
    <property type="entry name" value="Ntn_hydrolases_N"/>
</dbReference>
<dbReference type="KEGG" id="dsa:Desal_1082"/>
<dbReference type="MEROPS" id="C44.001"/>
<dbReference type="GO" id="GO:0006529">
    <property type="term" value="P:asparagine biosynthetic process"/>
    <property type="evidence" value="ECO:0007669"/>
    <property type="project" value="UniProtKB-KW"/>
</dbReference>
<keyword evidence="6 8" id="KW-0315">Glutamine amidotransferase</keyword>
<evidence type="ECO:0000313" key="13">
    <source>
        <dbReference type="Proteomes" id="UP000002601"/>
    </source>
</evidence>
<feature type="active site" description="For GATase activity" evidence="8">
    <location>
        <position position="2"/>
    </location>
</feature>
<evidence type="ECO:0000256" key="2">
    <source>
        <dbReference type="ARBA" id="ARBA00005752"/>
    </source>
</evidence>